<evidence type="ECO:0000313" key="6">
    <source>
        <dbReference type="Proteomes" id="UP000886653"/>
    </source>
</evidence>
<dbReference type="Pfam" id="PF10447">
    <property type="entry name" value="EXOSC1"/>
    <property type="match status" value="1"/>
</dbReference>
<evidence type="ECO:0000256" key="2">
    <source>
        <dbReference type="ARBA" id="ARBA00022490"/>
    </source>
</evidence>
<evidence type="ECO:0000256" key="1">
    <source>
        <dbReference type="ARBA" id="ARBA00004604"/>
    </source>
</evidence>
<dbReference type="PANTHER" id="PTHR12686">
    <property type="entry name" value="3'-5' EXORIBONUCLEASE CSL4-RELATED"/>
    <property type="match status" value="1"/>
</dbReference>
<protein>
    <recommendedName>
        <fullName evidence="4">Exosome complex component CSL4 C-terminal domain-containing protein</fullName>
    </recommendedName>
</protein>
<dbReference type="OrthoDB" id="440760at2759"/>
<dbReference type="GO" id="GO:0000176">
    <property type="term" value="C:nuclear exosome (RNase complex)"/>
    <property type="evidence" value="ECO:0007669"/>
    <property type="project" value="TreeGrafter"/>
</dbReference>
<keyword evidence="3" id="KW-0271">Exosome</keyword>
<dbReference type="GO" id="GO:0003723">
    <property type="term" value="F:RNA binding"/>
    <property type="evidence" value="ECO:0007669"/>
    <property type="project" value="InterPro"/>
</dbReference>
<evidence type="ECO:0000259" key="4">
    <source>
        <dbReference type="Pfam" id="PF10447"/>
    </source>
</evidence>
<dbReference type="EMBL" id="MU167378">
    <property type="protein sequence ID" value="KAG0141635.1"/>
    <property type="molecule type" value="Genomic_DNA"/>
</dbReference>
<accession>A0A9P6ND93</accession>
<gene>
    <name evidence="5" type="ORF">CROQUDRAFT_685036</name>
</gene>
<dbReference type="PANTHER" id="PTHR12686:SF8">
    <property type="entry name" value="EXOSOME COMPLEX COMPONENT CSL4"/>
    <property type="match status" value="1"/>
</dbReference>
<comment type="subcellular location">
    <subcellularLocation>
        <location evidence="1">Nucleus</location>
        <location evidence="1">Nucleolus</location>
    </subcellularLocation>
</comment>
<dbReference type="InterPro" id="IPR019495">
    <property type="entry name" value="EXOSC1_C"/>
</dbReference>
<dbReference type="InterPro" id="IPR039771">
    <property type="entry name" value="Csl4"/>
</dbReference>
<dbReference type="SUPFAM" id="SSF50249">
    <property type="entry name" value="Nucleic acid-binding proteins"/>
    <property type="match status" value="1"/>
</dbReference>
<dbReference type="InterPro" id="IPR012340">
    <property type="entry name" value="NA-bd_OB-fold"/>
</dbReference>
<dbReference type="Proteomes" id="UP000886653">
    <property type="component" value="Unassembled WGS sequence"/>
</dbReference>
<dbReference type="GO" id="GO:0005737">
    <property type="term" value="C:cytoplasm"/>
    <property type="evidence" value="ECO:0007669"/>
    <property type="project" value="TreeGrafter"/>
</dbReference>
<dbReference type="AlphaFoldDB" id="A0A9P6ND93"/>
<dbReference type="GO" id="GO:0006396">
    <property type="term" value="P:RNA processing"/>
    <property type="evidence" value="ECO:0007669"/>
    <property type="project" value="InterPro"/>
</dbReference>
<reference evidence="5" key="1">
    <citation type="submission" date="2013-11" db="EMBL/GenBank/DDBJ databases">
        <title>Genome sequence of the fusiform rust pathogen reveals effectors for host alternation and coevolution with pine.</title>
        <authorList>
            <consortium name="DOE Joint Genome Institute"/>
            <person name="Smith K."/>
            <person name="Pendleton A."/>
            <person name="Kubisiak T."/>
            <person name="Anderson C."/>
            <person name="Salamov A."/>
            <person name="Aerts A."/>
            <person name="Riley R."/>
            <person name="Clum A."/>
            <person name="Lindquist E."/>
            <person name="Ence D."/>
            <person name="Campbell M."/>
            <person name="Kronenberg Z."/>
            <person name="Feau N."/>
            <person name="Dhillon B."/>
            <person name="Hamelin R."/>
            <person name="Burleigh J."/>
            <person name="Smith J."/>
            <person name="Yandell M."/>
            <person name="Nelson C."/>
            <person name="Grigoriev I."/>
            <person name="Davis J."/>
        </authorList>
    </citation>
    <scope>NUCLEOTIDE SEQUENCE</scope>
    <source>
        <strain evidence="5">G11</strain>
    </source>
</reference>
<keyword evidence="6" id="KW-1185">Reference proteome</keyword>
<comment type="caution">
    <text evidence="5">The sequence shown here is derived from an EMBL/GenBank/DDBJ whole genome shotgun (WGS) entry which is preliminary data.</text>
</comment>
<feature type="domain" description="Exosome complex component CSL4 C-terminal" evidence="4">
    <location>
        <begin position="115"/>
        <end position="152"/>
    </location>
</feature>
<name>A0A9P6ND93_9BASI</name>
<evidence type="ECO:0000256" key="3">
    <source>
        <dbReference type="ARBA" id="ARBA00022835"/>
    </source>
</evidence>
<organism evidence="5 6">
    <name type="scientific">Cronartium quercuum f. sp. fusiforme G11</name>
    <dbReference type="NCBI Taxonomy" id="708437"/>
    <lineage>
        <taxon>Eukaryota</taxon>
        <taxon>Fungi</taxon>
        <taxon>Dikarya</taxon>
        <taxon>Basidiomycota</taxon>
        <taxon>Pucciniomycotina</taxon>
        <taxon>Pucciniomycetes</taxon>
        <taxon>Pucciniales</taxon>
        <taxon>Coleosporiaceae</taxon>
        <taxon>Cronartium</taxon>
    </lineage>
</organism>
<keyword evidence="2" id="KW-0963">Cytoplasm</keyword>
<dbReference type="GO" id="GO:0005730">
    <property type="term" value="C:nucleolus"/>
    <property type="evidence" value="ECO:0007669"/>
    <property type="project" value="UniProtKB-SubCell"/>
</dbReference>
<evidence type="ECO:0000313" key="5">
    <source>
        <dbReference type="EMBL" id="KAG0141635.1"/>
    </source>
</evidence>
<proteinExistence type="predicted"/>
<dbReference type="Gene3D" id="2.40.50.140">
    <property type="entry name" value="Nucleic acid-binding proteins"/>
    <property type="match status" value="1"/>
</dbReference>
<sequence length="209" mass="22823">MSSTQPPFAHPIVVPGQAFLQPKDSQRTMAPAYQLGSGVFERDGKIFASTVGHAIREGGKTNRVIHLFQTVSVVRPIRLARVPVVGTVVTGLVTKLNKLQASLAIMTVEDVPLPIGQDFPGVIRSQDVRQVDKDKVKIWTCFRPGDIVRAEISPPTGLTGYLLATFRNDLGVVFAHNARTGNLMKALSWEEMIDEETGEREPRKVAGPS</sequence>